<feature type="binding site" evidence="2">
    <location>
        <position position="107"/>
    </location>
    <ligand>
        <name>Fe cation</name>
        <dbReference type="ChEBI" id="CHEBI:24875"/>
    </ligand>
</feature>
<dbReference type="InterPro" id="IPR008778">
    <property type="entry name" value="Pirin_C_dom"/>
</dbReference>
<dbReference type="PANTHER" id="PTHR13903:SF8">
    <property type="entry name" value="PIRIN"/>
    <property type="match status" value="1"/>
</dbReference>
<feature type="binding site" evidence="2">
    <location>
        <position position="105"/>
    </location>
    <ligand>
        <name>Fe cation</name>
        <dbReference type="ChEBI" id="CHEBI:24875"/>
    </ligand>
</feature>
<evidence type="ECO:0000259" key="4">
    <source>
        <dbReference type="Pfam" id="PF02678"/>
    </source>
</evidence>
<evidence type="ECO:0000256" key="1">
    <source>
        <dbReference type="ARBA" id="ARBA00008416"/>
    </source>
</evidence>
<reference evidence="6 7" key="1">
    <citation type="submission" date="2019-05" db="EMBL/GenBank/DDBJ databases">
        <title>Thiomicrorhabdus sediminis sp. nov, a novel sulfur-oxidizing bacterium isolated from coastal sediment.</title>
        <authorList>
            <person name="Liu X."/>
        </authorList>
    </citation>
    <scope>NUCLEOTIDE SEQUENCE [LARGE SCALE GENOMIC DNA]</scope>
    <source>
        <strain evidence="6 7">G1</strain>
    </source>
</reference>
<dbReference type="KEGG" id="thig:FE785_05190"/>
<evidence type="ECO:0000313" key="6">
    <source>
        <dbReference type="EMBL" id="QCU90071.1"/>
    </source>
</evidence>
<dbReference type="EMBL" id="CP040602">
    <property type="protein sequence ID" value="QCU90071.1"/>
    <property type="molecule type" value="Genomic_DNA"/>
</dbReference>
<dbReference type="OrthoDB" id="9780903at2"/>
<protein>
    <submittedName>
        <fullName evidence="6">Pirin family protein</fullName>
    </submittedName>
</protein>
<evidence type="ECO:0000256" key="3">
    <source>
        <dbReference type="RuleBase" id="RU003457"/>
    </source>
</evidence>
<dbReference type="PIRSF" id="PIRSF006232">
    <property type="entry name" value="Pirin"/>
    <property type="match status" value="1"/>
</dbReference>
<dbReference type="Proteomes" id="UP000304864">
    <property type="component" value="Chromosome"/>
</dbReference>
<dbReference type="InterPro" id="IPR014710">
    <property type="entry name" value="RmlC-like_jellyroll"/>
</dbReference>
<dbReference type="Pfam" id="PF05726">
    <property type="entry name" value="Pirin_C"/>
    <property type="match status" value="1"/>
</dbReference>
<dbReference type="CDD" id="cd02247">
    <property type="entry name" value="cupin_pirin_C"/>
    <property type="match status" value="1"/>
</dbReference>
<gene>
    <name evidence="6" type="ORF">FE785_05190</name>
</gene>
<keyword evidence="7" id="KW-1185">Reference proteome</keyword>
<dbReference type="InterPro" id="IPR003829">
    <property type="entry name" value="Pirin_N_dom"/>
</dbReference>
<dbReference type="InterPro" id="IPR011051">
    <property type="entry name" value="RmlC_Cupin_sf"/>
</dbReference>
<proteinExistence type="inferred from homology"/>
<evidence type="ECO:0000256" key="2">
    <source>
        <dbReference type="PIRSR" id="PIRSR006232-1"/>
    </source>
</evidence>
<feature type="binding site" evidence="2">
    <location>
        <position position="63"/>
    </location>
    <ligand>
        <name>Fe cation</name>
        <dbReference type="ChEBI" id="CHEBI:24875"/>
    </ligand>
</feature>
<name>A0A4P9K5J4_9GAMM</name>
<dbReference type="AlphaFoldDB" id="A0A4P9K5J4"/>
<dbReference type="SUPFAM" id="SSF51182">
    <property type="entry name" value="RmlC-like cupins"/>
    <property type="match status" value="1"/>
</dbReference>
<comment type="cofactor">
    <cofactor evidence="2">
        <name>Fe cation</name>
        <dbReference type="ChEBI" id="CHEBI:24875"/>
    </cofactor>
    <text evidence="2">Binds 1 Fe cation per subunit.</text>
</comment>
<comment type="similarity">
    <text evidence="1 3">Belongs to the pirin family.</text>
</comment>
<dbReference type="RefSeq" id="WP_138564748.1">
    <property type="nucleotide sequence ID" value="NZ_CP040602.1"/>
</dbReference>
<accession>A0A4P9K5J4</accession>
<dbReference type="InterPro" id="IPR012093">
    <property type="entry name" value="Pirin"/>
</dbReference>
<sequence>MSLRTRKIQLKTRGMPASDGAGVRLTRMIGSPELNFLDPFLMLDHFQSDNPDDYIAGFPPHPHRGFETVTYMLAGKMRHKDNHGHEGVIEPGGVQWMTAGKGIIHSEMPEQENGLMSGFQLWVNLPSHAKMTEPGYQEYKPQQLVTESRASGEVRVITGKTQYGSQGPVINNFINPQMFDVQLESNQSFIEPIQSDASAFIYVIEGRLFIEDSPALQANELAVLADGEQIDIRTDADGARFLYVSALPINEPIARGGPFVMNTPEEVEQAFSDYRHGAF</sequence>
<dbReference type="Pfam" id="PF02678">
    <property type="entry name" value="Pirin"/>
    <property type="match status" value="1"/>
</dbReference>
<keyword evidence="2" id="KW-0479">Metal-binding</keyword>
<dbReference type="PANTHER" id="PTHR13903">
    <property type="entry name" value="PIRIN-RELATED"/>
    <property type="match status" value="1"/>
</dbReference>
<evidence type="ECO:0000259" key="5">
    <source>
        <dbReference type="Pfam" id="PF05726"/>
    </source>
</evidence>
<feature type="binding site" evidence="2">
    <location>
        <position position="61"/>
    </location>
    <ligand>
        <name>Fe cation</name>
        <dbReference type="ChEBI" id="CHEBI:24875"/>
    </ligand>
</feature>
<dbReference type="GO" id="GO:0046872">
    <property type="term" value="F:metal ion binding"/>
    <property type="evidence" value="ECO:0007669"/>
    <property type="project" value="UniProtKB-KW"/>
</dbReference>
<feature type="domain" description="Pirin N-terminal" evidence="4">
    <location>
        <begin position="23"/>
        <end position="123"/>
    </location>
</feature>
<feature type="domain" description="Pirin C-terminal" evidence="5">
    <location>
        <begin position="179"/>
        <end position="279"/>
    </location>
</feature>
<dbReference type="Gene3D" id="2.60.120.10">
    <property type="entry name" value="Jelly Rolls"/>
    <property type="match status" value="2"/>
</dbReference>
<dbReference type="CDD" id="cd02909">
    <property type="entry name" value="cupin_pirin_N"/>
    <property type="match status" value="1"/>
</dbReference>
<evidence type="ECO:0000313" key="7">
    <source>
        <dbReference type="Proteomes" id="UP000304864"/>
    </source>
</evidence>
<organism evidence="6 7">
    <name type="scientific">Thiomicrorhabdus sediminis</name>
    <dbReference type="NCBI Taxonomy" id="2580412"/>
    <lineage>
        <taxon>Bacteria</taxon>
        <taxon>Pseudomonadati</taxon>
        <taxon>Pseudomonadota</taxon>
        <taxon>Gammaproteobacteria</taxon>
        <taxon>Thiotrichales</taxon>
        <taxon>Piscirickettsiaceae</taxon>
        <taxon>Thiomicrorhabdus</taxon>
    </lineage>
</organism>
<keyword evidence="2" id="KW-0408">Iron</keyword>